<protein>
    <submittedName>
        <fullName evidence="2">Leucine-rich repeat domain-containing protein</fullName>
    </submittedName>
</protein>
<reference evidence="2" key="1">
    <citation type="submission" date="2017-02" db="UniProtKB">
        <authorList>
            <consortium name="WormBaseParasite"/>
        </authorList>
    </citation>
    <scope>IDENTIFICATION</scope>
</reference>
<organism evidence="1 2">
    <name type="scientific">Parastrongyloides trichosuri</name>
    <name type="common">Possum-specific nematode worm</name>
    <dbReference type="NCBI Taxonomy" id="131310"/>
    <lineage>
        <taxon>Eukaryota</taxon>
        <taxon>Metazoa</taxon>
        <taxon>Ecdysozoa</taxon>
        <taxon>Nematoda</taxon>
        <taxon>Chromadorea</taxon>
        <taxon>Rhabditida</taxon>
        <taxon>Tylenchina</taxon>
        <taxon>Panagrolaimomorpha</taxon>
        <taxon>Strongyloidoidea</taxon>
        <taxon>Strongyloididae</taxon>
        <taxon>Parastrongyloides</taxon>
    </lineage>
</organism>
<accession>A0A0N4Z7D9</accession>
<evidence type="ECO:0000313" key="1">
    <source>
        <dbReference type="Proteomes" id="UP000038045"/>
    </source>
</evidence>
<evidence type="ECO:0000313" key="2">
    <source>
        <dbReference type="WBParaSite" id="PTRK_0000309000.1"/>
    </source>
</evidence>
<name>A0A0N4Z7D9_PARTI</name>
<dbReference type="Proteomes" id="UP000038045">
    <property type="component" value="Unplaced"/>
</dbReference>
<proteinExistence type="predicted"/>
<keyword evidence="1" id="KW-1185">Reference proteome</keyword>
<dbReference type="AlphaFoldDB" id="A0A0N4Z7D9"/>
<dbReference type="WBParaSite" id="PTRK_0000309000.1">
    <property type="protein sequence ID" value="PTRK_0000309000.1"/>
    <property type="gene ID" value="PTRK_0000309000"/>
</dbReference>
<sequence length="220" mass="25745">MKDMIIDVEKNDSIFSILNEYLHDGINADYVRLYYHGSENVTDFGKFFEHLNIVKDLEISHLCFGNREMVDKPIMSSLKGLERLKIKECSCTSFFNKDLLCKIYKDNPKLNVFGFMNPSNVPNVNIINAAIKNQYNAKNCFVGNEPHHTSLTFSVPEKYDLNVLKNEMDKNTPYIWKAKFDRDYTSLNLKSRRNCKRCASTKIALIVFKKRYRTEYNLVH</sequence>